<organism evidence="1">
    <name type="scientific">Anguilla anguilla</name>
    <name type="common">European freshwater eel</name>
    <name type="synonym">Muraena anguilla</name>
    <dbReference type="NCBI Taxonomy" id="7936"/>
    <lineage>
        <taxon>Eukaryota</taxon>
        <taxon>Metazoa</taxon>
        <taxon>Chordata</taxon>
        <taxon>Craniata</taxon>
        <taxon>Vertebrata</taxon>
        <taxon>Euteleostomi</taxon>
        <taxon>Actinopterygii</taxon>
        <taxon>Neopterygii</taxon>
        <taxon>Teleostei</taxon>
        <taxon>Anguilliformes</taxon>
        <taxon>Anguillidae</taxon>
        <taxon>Anguilla</taxon>
    </lineage>
</organism>
<proteinExistence type="predicted"/>
<reference evidence="1" key="1">
    <citation type="submission" date="2014-11" db="EMBL/GenBank/DDBJ databases">
        <authorList>
            <person name="Amaro Gonzalez C."/>
        </authorList>
    </citation>
    <scope>NUCLEOTIDE SEQUENCE</scope>
</reference>
<sequence length="23" mass="2546">MVEVCLADNGFQLSYTACSALFY</sequence>
<protein>
    <submittedName>
        <fullName evidence="1">Uncharacterized protein</fullName>
    </submittedName>
</protein>
<name>A0A0E9W150_ANGAN</name>
<dbReference type="EMBL" id="GBXM01025327">
    <property type="protein sequence ID" value="JAH83250.1"/>
    <property type="molecule type" value="Transcribed_RNA"/>
</dbReference>
<evidence type="ECO:0000313" key="1">
    <source>
        <dbReference type="EMBL" id="JAH83250.1"/>
    </source>
</evidence>
<reference evidence="1" key="2">
    <citation type="journal article" date="2015" name="Fish Shellfish Immunol.">
        <title>Early steps in the European eel (Anguilla anguilla)-Vibrio vulnificus interaction in the gills: Role of the RtxA13 toxin.</title>
        <authorList>
            <person name="Callol A."/>
            <person name="Pajuelo D."/>
            <person name="Ebbesson L."/>
            <person name="Teles M."/>
            <person name="MacKenzie S."/>
            <person name="Amaro C."/>
        </authorList>
    </citation>
    <scope>NUCLEOTIDE SEQUENCE</scope>
</reference>
<accession>A0A0E9W150</accession>
<dbReference type="AlphaFoldDB" id="A0A0E9W150"/>